<evidence type="ECO:0000313" key="10">
    <source>
        <dbReference type="EMBL" id="TVV73471.1"/>
    </source>
</evidence>
<evidence type="ECO:0000256" key="5">
    <source>
        <dbReference type="ARBA" id="ARBA00022989"/>
    </source>
</evidence>
<sequence>MTDPHDDMAATAGEYVLGTLDPTGRAAFAARLLADPAARAAVAAWEERLAPLLADAPGVTPPAGLWNGIEARIGAAGDTASNDNRVSPVWRGAAIAASLVAVLGGTLAMRPQPVAAPPVLARGASYVAAVTAKGAEPALLVTIDRATGHAVVRAIGLTAPARKSLELWYIGPGRDPRSLGLVSGDMRAEMPLAPMLAKGDRLGAALFAITAEPAGGAPAGAPTGEILYSGKPMMVSAS</sequence>
<dbReference type="PANTHER" id="PTHR37461">
    <property type="entry name" value="ANTI-SIGMA-K FACTOR RSKA"/>
    <property type="match status" value="1"/>
</dbReference>
<keyword evidence="11" id="KW-1185">Reference proteome</keyword>
<feature type="domain" description="Anti-sigma K factor RskA C-terminal" evidence="9">
    <location>
        <begin position="93"/>
        <end position="226"/>
    </location>
</feature>
<dbReference type="Gene3D" id="1.10.10.1320">
    <property type="entry name" value="Anti-sigma factor, zinc-finger domain"/>
    <property type="match status" value="1"/>
</dbReference>
<evidence type="ECO:0000256" key="2">
    <source>
        <dbReference type="ARBA" id="ARBA00004236"/>
    </source>
</evidence>
<dbReference type="GO" id="GO:0016989">
    <property type="term" value="F:sigma factor antagonist activity"/>
    <property type="evidence" value="ECO:0007669"/>
    <property type="project" value="TreeGrafter"/>
</dbReference>
<protein>
    <recommendedName>
        <fullName evidence="8">Regulator of SigK</fullName>
    </recommendedName>
    <alternativeName>
        <fullName evidence="7">Sigma-K anti-sigma factor RskA</fullName>
    </alternativeName>
</protein>
<dbReference type="AlphaFoldDB" id="A0A558R258"/>
<dbReference type="PANTHER" id="PTHR37461:SF1">
    <property type="entry name" value="ANTI-SIGMA-K FACTOR RSKA"/>
    <property type="match status" value="1"/>
</dbReference>
<evidence type="ECO:0000256" key="4">
    <source>
        <dbReference type="ARBA" id="ARBA00022692"/>
    </source>
</evidence>
<keyword evidence="3" id="KW-1003">Cell membrane</keyword>
<dbReference type="Proteomes" id="UP000318681">
    <property type="component" value="Unassembled WGS sequence"/>
</dbReference>
<comment type="subcellular location">
    <subcellularLocation>
        <location evidence="2">Cell membrane</location>
    </subcellularLocation>
    <subcellularLocation>
        <location evidence="1">Membrane</location>
        <topology evidence="1">Single-pass membrane protein</topology>
    </subcellularLocation>
</comment>
<dbReference type="RefSeq" id="WP_145152037.1">
    <property type="nucleotide sequence ID" value="NZ_VNIM01000046.1"/>
</dbReference>
<dbReference type="GO" id="GO:0005886">
    <property type="term" value="C:plasma membrane"/>
    <property type="evidence" value="ECO:0007669"/>
    <property type="project" value="UniProtKB-SubCell"/>
</dbReference>
<dbReference type="EMBL" id="VNIM01000046">
    <property type="protein sequence ID" value="TVV73471.1"/>
    <property type="molecule type" value="Genomic_DNA"/>
</dbReference>
<keyword evidence="6" id="KW-0472">Membrane</keyword>
<gene>
    <name evidence="10" type="ORF">FOY91_12080</name>
</gene>
<dbReference type="InterPro" id="IPR051474">
    <property type="entry name" value="Anti-sigma-K/W_factor"/>
</dbReference>
<evidence type="ECO:0000313" key="11">
    <source>
        <dbReference type="Proteomes" id="UP000318681"/>
    </source>
</evidence>
<keyword evidence="5" id="KW-1133">Transmembrane helix</keyword>
<dbReference type="Pfam" id="PF10099">
    <property type="entry name" value="RskA_C"/>
    <property type="match status" value="1"/>
</dbReference>
<dbReference type="GO" id="GO:0006417">
    <property type="term" value="P:regulation of translation"/>
    <property type="evidence" value="ECO:0007669"/>
    <property type="project" value="TreeGrafter"/>
</dbReference>
<dbReference type="InterPro" id="IPR041916">
    <property type="entry name" value="Anti_sigma_zinc_sf"/>
</dbReference>
<evidence type="ECO:0000256" key="3">
    <source>
        <dbReference type="ARBA" id="ARBA00022475"/>
    </source>
</evidence>
<keyword evidence="4" id="KW-0812">Transmembrane</keyword>
<evidence type="ECO:0000259" key="9">
    <source>
        <dbReference type="Pfam" id="PF10099"/>
    </source>
</evidence>
<proteinExistence type="predicted"/>
<name>A0A558R258_9SPHN</name>
<accession>A0A558R258</accession>
<evidence type="ECO:0000256" key="8">
    <source>
        <dbReference type="ARBA" id="ARBA00030803"/>
    </source>
</evidence>
<dbReference type="OrthoDB" id="9816387at2"/>
<evidence type="ECO:0000256" key="6">
    <source>
        <dbReference type="ARBA" id="ARBA00023136"/>
    </source>
</evidence>
<evidence type="ECO:0000256" key="1">
    <source>
        <dbReference type="ARBA" id="ARBA00004167"/>
    </source>
</evidence>
<organism evidence="10 11">
    <name type="scientific">Alterirhizorhabdus solaris</name>
    <dbReference type="NCBI Taxonomy" id="2529389"/>
    <lineage>
        <taxon>Bacteria</taxon>
        <taxon>Pseudomonadati</taxon>
        <taxon>Pseudomonadota</taxon>
        <taxon>Alphaproteobacteria</taxon>
        <taxon>Sphingomonadales</taxon>
        <taxon>Rhizorhabdaceae</taxon>
        <taxon>Alterirhizorhabdus</taxon>
    </lineage>
</organism>
<reference evidence="10 11" key="1">
    <citation type="submission" date="2019-07" db="EMBL/GenBank/DDBJ databases">
        <title>Sphingomonas solaris sp. nov., isolated from a solar panel from Boston, Massachusetts.</title>
        <authorList>
            <person name="Tanner K."/>
            <person name="Pascual J."/>
            <person name="Mancuso C."/>
            <person name="Pereto J."/>
            <person name="Khalil A."/>
            <person name="Vilanova C."/>
        </authorList>
    </citation>
    <scope>NUCLEOTIDE SEQUENCE [LARGE SCALE GENOMIC DNA]</scope>
    <source>
        <strain evidence="10 11">R4DWN</strain>
    </source>
</reference>
<comment type="caution">
    <text evidence="10">The sequence shown here is derived from an EMBL/GenBank/DDBJ whole genome shotgun (WGS) entry which is preliminary data.</text>
</comment>
<evidence type="ECO:0000256" key="7">
    <source>
        <dbReference type="ARBA" id="ARBA00029829"/>
    </source>
</evidence>
<dbReference type="InterPro" id="IPR018764">
    <property type="entry name" value="RskA_C"/>
</dbReference>